<dbReference type="Proteomes" id="UP000036947">
    <property type="component" value="Unassembled WGS sequence"/>
</dbReference>
<protein>
    <submittedName>
        <fullName evidence="2">Uncharacterized protein</fullName>
    </submittedName>
</protein>
<organism evidence="2 3">
    <name type="scientific">Tolypocladium ophioglossoides (strain CBS 100239)</name>
    <name type="common">Snaketongue truffleclub</name>
    <name type="synonym">Elaphocordyceps ophioglossoides</name>
    <dbReference type="NCBI Taxonomy" id="1163406"/>
    <lineage>
        <taxon>Eukaryota</taxon>
        <taxon>Fungi</taxon>
        <taxon>Dikarya</taxon>
        <taxon>Ascomycota</taxon>
        <taxon>Pezizomycotina</taxon>
        <taxon>Sordariomycetes</taxon>
        <taxon>Hypocreomycetidae</taxon>
        <taxon>Hypocreales</taxon>
        <taxon>Ophiocordycipitaceae</taxon>
        <taxon>Tolypocladium</taxon>
    </lineage>
</organism>
<comment type="caution">
    <text evidence="2">The sequence shown here is derived from an EMBL/GenBank/DDBJ whole genome shotgun (WGS) entry which is preliminary data.</text>
</comment>
<evidence type="ECO:0000313" key="2">
    <source>
        <dbReference type="EMBL" id="KND86529.1"/>
    </source>
</evidence>
<gene>
    <name evidence="2" type="ORF">TOPH_08823</name>
</gene>
<name>A0A0L0MXL3_TOLOC</name>
<evidence type="ECO:0000256" key="1">
    <source>
        <dbReference type="SAM" id="MobiDB-lite"/>
    </source>
</evidence>
<feature type="compositionally biased region" description="Basic and acidic residues" evidence="1">
    <location>
        <begin position="172"/>
        <end position="194"/>
    </location>
</feature>
<accession>A0A0L0MXL3</accession>
<dbReference type="STRING" id="1163406.A0A0L0MXL3"/>
<dbReference type="AlphaFoldDB" id="A0A0L0MXL3"/>
<sequence length="194" mass="21880">MALGLHIPPCVCNPPHIFHPPTLDRPLRIQIEGPLACVRKLLPESQWPSSNTIFPMTFPLPASLELARLVYRTIYGHEARSHVAGDLLMRADGLGWRSKGRQSTPYDYYGVTFDHLVPADDPGPEVLQINIMPTEEDGSEETNKYLLFQVDVTEYAGKRVLAVSRCCQKRKGTSDRRRVNDEVNARDQRSRVSA</sequence>
<reference evidence="2 3" key="1">
    <citation type="journal article" date="2015" name="BMC Genomics">
        <title>The genome of the truffle-parasite Tolypocladium ophioglossoides and the evolution of antifungal peptaibiotics.</title>
        <authorList>
            <person name="Quandt C.A."/>
            <person name="Bushley K.E."/>
            <person name="Spatafora J.W."/>
        </authorList>
    </citation>
    <scope>NUCLEOTIDE SEQUENCE [LARGE SCALE GENOMIC DNA]</scope>
    <source>
        <strain evidence="2 3">CBS 100239</strain>
    </source>
</reference>
<feature type="region of interest" description="Disordered" evidence="1">
    <location>
        <begin position="171"/>
        <end position="194"/>
    </location>
</feature>
<dbReference type="OrthoDB" id="5150140at2759"/>
<dbReference type="EMBL" id="LFRF01000054">
    <property type="protein sequence ID" value="KND86529.1"/>
    <property type="molecule type" value="Genomic_DNA"/>
</dbReference>
<proteinExistence type="predicted"/>
<evidence type="ECO:0000313" key="3">
    <source>
        <dbReference type="Proteomes" id="UP000036947"/>
    </source>
</evidence>
<keyword evidence="3" id="KW-1185">Reference proteome</keyword>